<protein>
    <submittedName>
        <fullName evidence="1">Uncharacterized protein</fullName>
    </submittedName>
</protein>
<gene>
    <name evidence="1" type="ORF">NCGR_LOCUS52133</name>
</gene>
<dbReference type="AlphaFoldDB" id="A0A811REU7"/>
<organism evidence="1 2">
    <name type="scientific">Miscanthus lutarioriparius</name>
    <dbReference type="NCBI Taxonomy" id="422564"/>
    <lineage>
        <taxon>Eukaryota</taxon>
        <taxon>Viridiplantae</taxon>
        <taxon>Streptophyta</taxon>
        <taxon>Embryophyta</taxon>
        <taxon>Tracheophyta</taxon>
        <taxon>Spermatophyta</taxon>
        <taxon>Magnoliopsida</taxon>
        <taxon>Liliopsida</taxon>
        <taxon>Poales</taxon>
        <taxon>Poaceae</taxon>
        <taxon>PACMAD clade</taxon>
        <taxon>Panicoideae</taxon>
        <taxon>Andropogonodae</taxon>
        <taxon>Andropogoneae</taxon>
        <taxon>Saccharinae</taxon>
        <taxon>Miscanthus</taxon>
    </lineage>
</organism>
<sequence>MADLHPLDPSSSQHPDLQLRVQPRRGMKAAVLLPVAKVSPLPTAAVRLCSLGAIYAFVSALKEPGEFVVFRILWLRWAEQWCNGHLVARWLKSLAGLMKVEQQQQQQQHKEDADVG</sequence>
<reference evidence="1" key="1">
    <citation type="submission" date="2020-10" db="EMBL/GenBank/DDBJ databases">
        <authorList>
            <person name="Han B."/>
            <person name="Lu T."/>
            <person name="Zhao Q."/>
            <person name="Huang X."/>
            <person name="Zhao Y."/>
        </authorList>
    </citation>
    <scope>NUCLEOTIDE SEQUENCE</scope>
</reference>
<dbReference type="EMBL" id="CAJGYO010000014">
    <property type="protein sequence ID" value="CAD6268828.1"/>
    <property type="molecule type" value="Genomic_DNA"/>
</dbReference>
<name>A0A811REU7_9POAL</name>
<evidence type="ECO:0000313" key="2">
    <source>
        <dbReference type="Proteomes" id="UP000604825"/>
    </source>
</evidence>
<comment type="caution">
    <text evidence="1">The sequence shown here is derived from an EMBL/GenBank/DDBJ whole genome shotgun (WGS) entry which is preliminary data.</text>
</comment>
<accession>A0A811REU7</accession>
<proteinExistence type="predicted"/>
<evidence type="ECO:0000313" key="1">
    <source>
        <dbReference type="EMBL" id="CAD6268828.1"/>
    </source>
</evidence>
<keyword evidence="2" id="KW-1185">Reference proteome</keyword>
<dbReference type="Proteomes" id="UP000604825">
    <property type="component" value="Unassembled WGS sequence"/>
</dbReference>